<dbReference type="Gene3D" id="1.10.10.60">
    <property type="entry name" value="Homeodomain-like"/>
    <property type="match status" value="1"/>
</dbReference>
<keyword evidence="2" id="KW-0805">Transcription regulation</keyword>
<reference evidence="7 8" key="1">
    <citation type="submission" date="2023-11" db="EMBL/GenBank/DDBJ databases">
        <authorList>
            <person name="Val-Calvo J."/>
            <person name="Scortti M."/>
            <person name="Vazquez-Boland J."/>
        </authorList>
    </citation>
    <scope>NUCLEOTIDE SEQUENCE [LARGE SCALE GENOMIC DNA]</scope>
    <source>
        <strain evidence="7 8">PAM 2766</strain>
    </source>
</reference>
<dbReference type="Proteomes" id="UP001629745">
    <property type="component" value="Unassembled WGS sequence"/>
</dbReference>
<dbReference type="Pfam" id="PF00440">
    <property type="entry name" value="TetR_N"/>
    <property type="match status" value="1"/>
</dbReference>
<evidence type="ECO:0000313" key="8">
    <source>
        <dbReference type="Proteomes" id="UP001629745"/>
    </source>
</evidence>
<keyword evidence="1" id="KW-0678">Repressor</keyword>
<accession>A0ABW9FKX7</accession>
<dbReference type="EMBL" id="JBDLNV010000008">
    <property type="protein sequence ID" value="MFM1725924.1"/>
    <property type="molecule type" value="Genomic_DNA"/>
</dbReference>
<evidence type="ECO:0000256" key="5">
    <source>
        <dbReference type="PROSITE-ProRule" id="PRU00335"/>
    </source>
</evidence>
<evidence type="ECO:0000256" key="1">
    <source>
        <dbReference type="ARBA" id="ARBA00022491"/>
    </source>
</evidence>
<evidence type="ECO:0000256" key="2">
    <source>
        <dbReference type="ARBA" id="ARBA00023015"/>
    </source>
</evidence>
<evidence type="ECO:0000259" key="6">
    <source>
        <dbReference type="PROSITE" id="PS50977"/>
    </source>
</evidence>
<name>A0ABW9FKX7_9NOCA</name>
<feature type="DNA-binding region" description="H-T-H motif" evidence="5">
    <location>
        <begin position="26"/>
        <end position="45"/>
    </location>
</feature>
<dbReference type="InterPro" id="IPR001647">
    <property type="entry name" value="HTH_TetR"/>
</dbReference>
<evidence type="ECO:0000256" key="3">
    <source>
        <dbReference type="ARBA" id="ARBA00023125"/>
    </source>
</evidence>
<organism evidence="7 8">
    <name type="scientific">Rhodococcus parequi</name>
    <dbReference type="NCBI Taxonomy" id="3137122"/>
    <lineage>
        <taxon>Bacteria</taxon>
        <taxon>Bacillati</taxon>
        <taxon>Actinomycetota</taxon>
        <taxon>Actinomycetes</taxon>
        <taxon>Mycobacteriales</taxon>
        <taxon>Nocardiaceae</taxon>
        <taxon>Rhodococcus</taxon>
    </lineage>
</organism>
<proteinExistence type="predicted"/>
<dbReference type="RefSeq" id="WP_420166394.1">
    <property type="nucleotide sequence ID" value="NZ_JBDLNV010000008.1"/>
</dbReference>
<dbReference type="SUPFAM" id="SSF48498">
    <property type="entry name" value="Tetracyclin repressor-like, C-terminal domain"/>
    <property type="match status" value="1"/>
</dbReference>
<dbReference type="InterPro" id="IPR050109">
    <property type="entry name" value="HTH-type_TetR-like_transc_reg"/>
</dbReference>
<keyword evidence="3 5" id="KW-0238">DNA-binding</keyword>
<comment type="caution">
    <text evidence="7">The sequence shown here is derived from an EMBL/GenBank/DDBJ whole genome shotgun (WGS) entry which is preliminary data.</text>
</comment>
<feature type="domain" description="HTH tetR-type" evidence="6">
    <location>
        <begin position="3"/>
        <end position="63"/>
    </location>
</feature>
<protein>
    <submittedName>
        <fullName evidence="7">TetR/AcrR family transcriptional regulator</fullName>
    </submittedName>
</protein>
<dbReference type="PANTHER" id="PTHR30055">
    <property type="entry name" value="HTH-TYPE TRANSCRIPTIONAL REGULATOR RUTR"/>
    <property type="match status" value="1"/>
</dbReference>
<dbReference type="SUPFAM" id="SSF46689">
    <property type="entry name" value="Homeodomain-like"/>
    <property type="match status" value="1"/>
</dbReference>
<evidence type="ECO:0000313" key="7">
    <source>
        <dbReference type="EMBL" id="MFM1725924.1"/>
    </source>
</evidence>
<dbReference type="PANTHER" id="PTHR30055:SF175">
    <property type="entry name" value="HTH-TYPE TRANSCRIPTIONAL REPRESSOR KSTR2"/>
    <property type="match status" value="1"/>
</dbReference>
<dbReference type="PRINTS" id="PR00455">
    <property type="entry name" value="HTHTETR"/>
</dbReference>
<evidence type="ECO:0000256" key="4">
    <source>
        <dbReference type="ARBA" id="ARBA00023163"/>
    </source>
</evidence>
<keyword evidence="4" id="KW-0804">Transcription</keyword>
<dbReference type="InterPro" id="IPR036271">
    <property type="entry name" value="Tet_transcr_reg_TetR-rel_C_sf"/>
</dbReference>
<dbReference type="PROSITE" id="PS50977">
    <property type="entry name" value="HTH_TETR_2"/>
    <property type="match status" value="1"/>
</dbReference>
<keyword evidence="8" id="KW-1185">Reference proteome</keyword>
<dbReference type="Gene3D" id="1.10.357.10">
    <property type="entry name" value="Tetracycline Repressor, domain 2"/>
    <property type="match status" value="1"/>
</dbReference>
<gene>
    <name evidence="7" type="ORF">ABEU20_004547</name>
</gene>
<sequence length="252" mass="27766">MGSTRREEILFHAAKLFSERGVAGTTVRDIADEVGILSGSLYHYFGSKDAIVFEIVIAFVDDLNERYEAAQVPGETGRERLDHMVAVSFEAAADHPFATEIYQNESALSSQPEDSPISVAVRRAHNYWADAIARGVESGEFRLDIDQQHFHRMLRESVWSTVRFNRASLAQDAERLRHDLIAVFLDGFAAGGPAGSASAKAAPGPVRQSEVTGRVAVAVSAPAATDPEYDDLRRDVRELKEAIRELRLLRGN</sequence>
<dbReference type="InterPro" id="IPR009057">
    <property type="entry name" value="Homeodomain-like_sf"/>
</dbReference>